<protein>
    <recommendedName>
        <fullName evidence="3">Inner kinetochore subunit AME1 domain-containing protein</fullName>
    </recommendedName>
</protein>
<dbReference type="STRING" id="1367422.A0A178ZRJ6"/>
<keyword evidence="5" id="KW-1185">Reference proteome</keyword>
<reference evidence="4 5" key="1">
    <citation type="submission" date="2016-04" db="EMBL/GenBank/DDBJ databases">
        <title>Draft genome of Fonsecaea erecta CBS 125763.</title>
        <authorList>
            <person name="Weiss V.A."/>
            <person name="Vicente V.A."/>
            <person name="Raittz R.T."/>
            <person name="Moreno L.F."/>
            <person name="De Souza E.M."/>
            <person name="Pedrosa F.O."/>
            <person name="Steffens M.B."/>
            <person name="Faoro H."/>
            <person name="Tadra-Sfeir M.Z."/>
            <person name="Najafzadeh M.J."/>
            <person name="Felipe M.S."/>
            <person name="Teixeira M."/>
            <person name="Sun J."/>
            <person name="Xi L."/>
            <person name="Gomes R."/>
            <person name="De Azevedo C.M."/>
            <person name="Salgado C.G."/>
            <person name="Da Silva M.B."/>
            <person name="Nascimento M.F."/>
            <person name="Queiroz-Telles F."/>
            <person name="Attili D.S."/>
            <person name="Gorbushina A."/>
        </authorList>
    </citation>
    <scope>NUCLEOTIDE SEQUENCE [LARGE SCALE GENOMIC DNA]</scope>
    <source>
        <strain evidence="4 5">CBS 125763</strain>
    </source>
</reference>
<dbReference type="RefSeq" id="XP_018695825.1">
    <property type="nucleotide sequence ID" value="XM_018836175.1"/>
</dbReference>
<comment type="caution">
    <text evidence="4">The sequence shown here is derived from an EMBL/GenBank/DDBJ whole genome shotgun (WGS) entry which is preliminary data.</text>
</comment>
<feature type="compositionally biased region" description="Basic and acidic residues" evidence="2">
    <location>
        <begin position="205"/>
        <end position="214"/>
    </location>
</feature>
<gene>
    <name evidence="4" type="ORF">AYL99_04661</name>
</gene>
<organism evidence="4 5">
    <name type="scientific">Fonsecaea erecta</name>
    <dbReference type="NCBI Taxonomy" id="1367422"/>
    <lineage>
        <taxon>Eukaryota</taxon>
        <taxon>Fungi</taxon>
        <taxon>Dikarya</taxon>
        <taxon>Ascomycota</taxon>
        <taxon>Pezizomycotina</taxon>
        <taxon>Eurotiomycetes</taxon>
        <taxon>Chaetothyriomycetidae</taxon>
        <taxon>Chaetothyriales</taxon>
        <taxon>Herpotrichiellaceae</taxon>
        <taxon>Fonsecaea</taxon>
    </lineage>
</organism>
<proteinExistence type="predicted"/>
<dbReference type="AlphaFoldDB" id="A0A178ZRJ6"/>
<dbReference type="Proteomes" id="UP000078343">
    <property type="component" value="Unassembled WGS sequence"/>
</dbReference>
<feature type="region of interest" description="Disordered" evidence="2">
    <location>
        <begin position="1"/>
        <end position="334"/>
    </location>
</feature>
<feature type="coiled-coil region" evidence="1">
    <location>
        <begin position="512"/>
        <end position="560"/>
    </location>
</feature>
<feature type="compositionally biased region" description="Basic and acidic residues" evidence="2">
    <location>
        <begin position="353"/>
        <end position="366"/>
    </location>
</feature>
<sequence length="638" mass="70265">MASSSRQDRALMRQRGAGSRAVAPTDFGLSFGLGDNRLERQQMRQRGAGTRKIDNVDFGFSFPTPTERSRTKTPQSRRSNSRQPSNAPARRSREPTSARSTRGNSSRQNSAQPIAPVPEQEAIQPDDGQRAPSTRSSKRRKISPAVVTPTPQPPTDVSRPVASNHASVRRTSSRTFTIAEDDDAGAPPSGTQVVEHPQTSPLSVPHDEHEKENETPNTLKLKTDASDSDLQTTKSGRMLLPPLVLDEDMAESASEASGADGEETGQGLTKDDILPDTDVPAASGRQKRRKRKSVTFERRRRRSSTQSRSVNASKGLTPAAVSSRAPSEEAPLLGAEPLADRITMYSKLAMTRDRRAVTPVSDRERTPSQGQEEDDSYVEQSSSEAETPAASMKSKRKARRPNSRDGSAEVSKGNKGRPTFPILTHRLANVSTLPTIYEDGEDPMGNTLPDVANHRAQPNVVDVLAQICRETISNAIDRLGETTQPNKRTSLNNKRSALEAFGKDLDDELFAMSEAVENRINLEARVRKTRREKGALQTEYIELRKEREQVALKCDALRRRHWQCEESTRKKWTVSEAVRRVEQEMDRNPDADEGIEFLIRSVTAGVSSASGHGILDQVKSFNAQLENMALILEGGNVV</sequence>
<feature type="region of interest" description="Disordered" evidence="2">
    <location>
        <begin position="353"/>
        <end position="422"/>
    </location>
</feature>
<dbReference type="GeneID" id="30008830"/>
<dbReference type="InterPro" id="IPR048743">
    <property type="entry name" value="AME1"/>
</dbReference>
<feature type="domain" description="Inner kinetochore subunit AME1" evidence="3">
    <location>
        <begin position="459"/>
        <end position="628"/>
    </location>
</feature>
<evidence type="ECO:0000256" key="1">
    <source>
        <dbReference type="SAM" id="Coils"/>
    </source>
</evidence>
<dbReference type="Pfam" id="PF20994">
    <property type="entry name" value="CENPU"/>
    <property type="match status" value="1"/>
</dbReference>
<name>A0A178ZRJ6_9EURO</name>
<feature type="compositionally biased region" description="Polar residues" evidence="2">
    <location>
        <begin position="189"/>
        <end position="202"/>
    </location>
</feature>
<dbReference type="OrthoDB" id="5377952at2759"/>
<dbReference type="EMBL" id="LVYI01000003">
    <property type="protein sequence ID" value="OAP62458.1"/>
    <property type="molecule type" value="Genomic_DNA"/>
</dbReference>
<feature type="compositionally biased region" description="Basic residues" evidence="2">
    <location>
        <begin position="285"/>
        <end position="303"/>
    </location>
</feature>
<feature type="compositionally biased region" description="Low complexity" evidence="2">
    <location>
        <begin position="74"/>
        <end position="86"/>
    </location>
</feature>
<evidence type="ECO:0000256" key="2">
    <source>
        <dbReference type="SAM" id="MobiDB-lite"/>
    </source>
</evidence>
<evidence type="ECO:0000313" key="4">
    <source>
        <dbReference type="EMBL" id="OAP62458.1"/>
    </source>
</evidence>
<accession>A0A178ZRJ6</accession>
<evidence type="ECO:0000259" key="3">
    <source>
        <dbReference type="Pfam" id="PF20994"/>
    </source>
</evidence>
<feature type="compositionally biased region" description="Polar residues" evidence="2">
    <location>
        <begin position="97"/>
        <end position="112"/>
    </location>
</feature>
<feature type="compositionally biased region" description="Basic and acidic residues" evidence="2">
    <location>
        <begin position="1"/>
        <end position="11"/>
    </location>
</feature>
<keyword evidence="1" id="KW-0175">Coiled coil</keyword>
<evidence type="ECO:0000313" key="5">
    <source>
        <dbReference type="Proteomes" id="UP000078343"/>
    </source>
</evidence>